<dbReference type="EMBL" id="FPIW01000024">
    <property type="protein sequence ID" value="SFW49216.1"/>
    <property type="molecule type" value="Genomic_DNA"/>
</dbReference>
<name>A0AA94HSV3_DESDE</name>
<sequence length="165" mass="18151">MRYAINSSFSRPHPSIIAQYRDLPVADICDALGRNAALPAALRPLGAARMLGTAYTVNLPASQNLLLYYAVDNARPGDVLVVSCAAYEDRAVCGEIMAHLALRSGLAGFVIDGAVRDCPRPERTVLSGLRPRRNSQRAVQRRLRRSKCSCRYGQCGHNPRRHHRG</sequence>
<protein>
    <recommendedName>
        <fullName evidence="2">Putative 4-hydroxy-4-methyl-2-oxoglutarate aldolase</fullName>
    </recommendedName>
    <alternativeName>
        <fullName evidence="3">Regulator of ribonuclease activity homolog</fullName>
    </alternativeName>
    <alternativeName>
        <fullName evidence="4">RraA-like protein</fullName>
    </alternativeName>
</protein>
<dbReference type="InterPro" id="IPR036704">
    <property type="entry name" value="RraA/RraA-like_sf"/>
</dbReference>
<dbReference type="Gene3D" id="3.50.30.40">
    <property type="entry name" value="Ribonuclease E inhibitor RraA/RraA-like"/>
    <property type="match status" value="1"/>
</dbReference>
<reference evidence="7" key="1">
    <citation type="submission" date="2016-11" db="EMBL/GenBank/DDBJ databases">
        <authorList>
            <person name="Jaros S."/>
            <person name="Januszkiewicz K."/>
            <person name="Wedrychowicz H."/>
        </authorList>
    </citation>
    <scope>NUCLEOTIDE SEQUENCE [LARGE SCALE GENOMIC DNA]</scope>
    <source>
        <strain evidence="7">DSM 7057</strain>
    </source>
</reference>
<keyword evidence="5" id="KW-0479">Metal-binding</keyword>
<evidence type="ECO:0000313" key="7">
    <source>
        <dbReference type="Proteomes" id="UP000182680"/>
    </source>
</evidence>
<gene>
    <name evidence="6" type="ORF">SAMN02910291_01529</name>
</gene>
<dbReference type="Pfam" id="PF03737">
    <property type="entry name" value="RraA-like"/>
    <property type="match status" value="1"/>
</dbReference>
<evidence type="ECO:0000256" key="5">
    <source>
        <dbReference type="PIRSR" id="PIRSR605493-1"/>
    </source>
</evidence>
<feature type="binding site" evidence="5">
    <location>
        <position position="117"/>
    </location>
    <ligand>
        <name>Mg(2+)</name>
        <dbReference type="ChEBI" id="CHEBI:18420"/>
    </ligand>
</feature>
<dbReference type="CDD" id="cd16841">
    <property type="entry name" value="RraA_family"/>
    <property type="match status" value="1"/>
</dbReference>
<accession>A0AA94HSV3</accession>
<keyword evidence="6" id="KW-0489">Methyltransferase</keyword>
<evidence type="ECO:0000256" key="3">
    <source>
        <dbReference type="ARBA" id="ARBA00029596"/>
    </source>
</evidence>
<evidence type="ECO:0000313" key="6">
    <source>
        <dbReference type="EMBL" id="SFW49216.1"/>
    </source>
</evidence>
<evidence type="ECO:0000256" key="4">
    <source>
        <dbReference type="ARBA" id="ARBA00030169"/>
    </source>
</evidence>
<comment type="cofactor">
    <cofactor evidence="5">
        <name>Mg(2+)</name>
        <dbReference type="ChEBI" id="CHEBI:18420"/>
    </cofactor>
</comment>
<feature type="binding site" evidence="5">
    <location>
        <position position="116"/>
    </location>
    <ligand>
        <name>substrate</name>
    </ligand>
</feature>
<dbReference type="SUPFAM" id="SSF89562">
    <property type="entry name" value="RraA-like"/>
    <property type="match status" value="1"/>
</dbReference>
<comment type="cofactor">
    <cofactor evidence="1">
        <name>a divalent metal cation</name>
        <dbReference type="ChEBI" id="CHEBI:60240"/>
    </cofactor>
</comment>
<feature type="binding site" evidence="5">
    <location>
        <begin position="94"/>
        <end position="97"/>
    </location>
    <ligand>
        <name>substrate</name>
    </ligand>
</feature>
<dbReference type="InterPro" id="IPR005493">
    <property type="entry name" value="RraA/RraA-like"/>
</dbReference>
<dbReference type="AlphaFoldDB" id="A0AA94HSV3"/>
<evidence type="ECO:0000256" key="2">
    <source>
        <dbReference type="ARBA" id="ARBA00016549"/>
    </source>
</evidence>
<dbReference type="GO" id="GO:0032259">
    <property type="term" value="P:methylation"/>
    <property type="evidence" value="ECO:0007669"/>
    <property type="project" value="UniProtKB-KW"/>
</dbReference>
<dbReference type="GO" id="GO:0046872">
    <property type="term" value="F:metal ion binding"/>
    <property type="evidence" value="ECO:0007669"/>
    <property type="project" value="UniProtKB-KW"/>
</dbReference>
<keyword evidence="6" id="KW-0808">Transferase</keyword>
<dbReference type="Proteomes" id="UP000182680">
    <property type="component" value="Unassembled WGS sequence"/>
</dbReference>
<evidence type="ECO:0000256" key="1">
    <source>
        <dbReference type="ARBA" id="ARBA00001968"/>
    </source>
</evidence>
<proteinExistence type="predicted"/>
<dbReference type="PANTHER" id="PTHR33254">
    <property type="entry name" value="4-HYDROXY-4-METHYL-2-OXOGLUTARATE ALDOLASE 3-RELATED"/>
    <property type="match status" value="1"/>
</dbReference>
<comment type="caution">
    <text evidence="6">The sequence shown here is derived from an EMBL/GenBank/DDBJ whole genome shotgun (WGS) entry which is preliminary data.</text>
</comment>
<keyword evidence="5" id="KW-0460">Magnesium</keyword>
<organism evidence="6 7">
    <name type="scientific">Desulfovibrio desulfuricans</name>
    <dbReference type="NCBI Taxonomy" id="876"/>
    <lineage>
        <taxon>Bacteria</taxon>
        <taxon>Pseudomonadati</taxon>
        <taxon>Thermodesulfobacteriota</taxon>
        <taxon>Desulfovibrionia</taxon>
        <taxon>Desulfovibrionales</taxon>
        <taxon>Desulfovibrionaceae</taxon>
        <taxon>Desulfovibrio</taxon>
    </lineage>
</organism>
<dbReference type="GO" id="GO:0008168">
    <property type="term" value="F:methyltransferase activity"/>
    <property type="evidence" value="ECO:0007669"/>
    <property type="project" value="UniProtKB-KW"/>
</dbReference>
<dbReference type="PANTHER" id="PTHR33254:SF4">
    <property type="entry name" value="4-HYDROXY-4-METHYL-2-OXOGLUTARATE ALDOLASE 3-RELATED"/>
    <property type="match status" value="1"/>
</dbReference>